<dbReference type="InParanoid" id="D8U620"/>
<sequence length="138" mass="15261">MKKQTVSVIYNPSLAEFRDAVEAKRPNLVYCCGSSLQHEGQLATSTVGPFQFRENPQSPYREFKGQRHARTQTQVHESRSRTRAVHLSFKPLDSIIAAPLLLGGFCNGQDLGEAALLTALEEARAEVAYVDAEVSAHF</sequence>
<dbReference type="EMBL" id="GL378361">
    <property type="protein sequence ID" value="EFJ44778.1"/>
    <property type="molecule type" value="Genomic_DNA"/>
</dbReference>
<keyword evidence="2" id="KW-1185">Reference proteome</keyword>
<dbReference type="RefSeq" id="XP_002954061.1">
    <property type="nucleotide sequence ID" value="XM_002954015.1"/>
</dbReference>
<organism evidence="2">
    <name type="scientific">Volvox carteri f. nagariensis</name>
    <dbReference type="NCBI Taxonomy" id="3068"/>
    <lineage>
        <taxon>Eukaryota</taxon>
        <taxon>Viridiplantae</taxon>
        <taxon>Chlorophyta</taxon>
        <taxon>core chlorophytes</taxon>
        <taxon>Chlorophyceae</taxon>
        <taxon>CS clade</taxon>
        <taxon>Chlamydomonadales</taxon>
        <taxon>Volvocaceae</taxon>
        <taxon>Volvox</taxon>
    </lineage>
</organism>
<feature type="non-terminal residue" evidence="1">
    <location>
        <position position="138"/>
    </location>
</feature>
<accession>D8U620</accession>
<proteinExistence type="predicted"/>
<evidence type="ECO:0000313" key="1">
    <source>
        <dbReference type="EMBL" id="EFJ44778.1"/>
    </source>
</evidence>
<dbReference type="GeneID" id="9626007"/>
<dbReference type="AlphaFoldDB" id="D8U620"/>
<dbReference type="Proteomes" id="UP000001058">
    <property type="component" value="Unassembled WGS sequence"/>
</dbReference>
<dbReference type="KEGG" id="vcn:VOLCADRAFT_118602"/>
<protein>
    <submittedName>
        <fullName evidence="1">Uncharacterized protein</fullName>
    </submittedName>
</protein>
<evidence type="ECO:0000313" key="2">
    <source>
        <dbReference type="Proteomes" id="UP000001058"/>
    </source>
</evidence>
<gene>
    <name evidence="1" type="ORF">VOLCADRAFT_118602</name>
</gene>
<reference evidence="1 2" key="1">
    <citation type="journal article" date="2010" name="Science">
        <title>Genomic analysis of organismal complexity in the multicellular green alga Volvox carteri.</title>
        <authorList>
            <person name="Prochnik S.E."/>
            <person name="Umen J."/>
            <person name="Nedelcu A.M."/>
            <person name="Hallmann A."/>
            <person name="Miller S.M."/>
            <person name="Nishii I."/>
            <person name="Ferris P."/>
            <person name="Kuo A."/>
            <person name="Mitros T."/>
            <person name="Fritz-Laylin L.K."/>
            <person name="Hellsten U."/>
            <person name="Chapman J."/>
            <person name="Simakov O."/>
            <person name="Rensing S.A."/>
            <person name="Terry A."/>
            <person name="Pangilinan J."/>
            <person name="Kapitonov V."/>
            <person name="Jurka J."/>
            <person name="Salamov A."/>
            <person name="Shapiro H."/>
            <person name="Schmutz J."/>
            <person name="Grimwood J."/>
            <person name="Lindquist E."/>
            <person name="Lucas S."/>
            <person name="Grigoriev I.V."/>
            <person name="Schmitt R."/>
            <person name="Kirk D."/>
            <person name="Rokhsar D.S."/>
        </authorList>
    </citation>
    <scope>NUCLEOTIDE SEQUENCE [LARGE SCALE GENOMIC DNA]</scope>
    <source>
        <strain evidence="2">f. Nagariensis / Eve</strain>
    </source>
</reference>
<name>D8U620_VOLCA</name>